<evidence type="ECO:0000313" key="2">
    <source>
        <dbReference type="EMBL" id="EPC77729.1"/>
    </source>
</evidence>
<dbReference type="Gene3D" id="3.90.230.10">
    <property type="entry name" value="Creatinase/methionine aminopeptidase superfamily"/>
    <property type="match status" value="1"/>
</dbReference>
<evidence type="ECO:0000313" key="3">
    <source>
        <dbReference type="Proteomes" id="UP000014252"/>
    </source>
</evidence>
<dbReference type="EMBL" id="ANKD01000041">
    <property type="protein sequence ID" value="EPC77729.1"/>
    <property type="molecule type" value="Genomic_DNA"/>
</dbReference>
<dbReference type="InterPro" id="IPR050659">
    <property type="entry name" value="Peptidase_M24B"/>
</dbReference>
<dbReference type="AlphaFoldDB" id="A0A8E0IUB0"/>
<sequence>SQTVLQPGMVVTIEPGAYLPGIGGVRIEDDVLITDTGAQVLNQTSKDLMLLEDQEYESV</sequence>
<organism evidence="2 3">
    <name type="scientific">Lacticaseibacillus paracasei subsp. paracasei Lpp71</name>
    <dbReference type="NCBI Taxonomy" id="1256207"/>
    <lineage>
        <taxon>Bacteria</taxon>
        <taxon>Bacillati</taxon>
        <taxon>Bacillota</taxon>
        <taxon>Bacilli</taxon>
        <taxon>Lactobacillales</taxon>
        <taxon>Lactobacillaceae</taxon>
        <taxon>Lacticaseibacillus</taxon>
    </lineage>
</organism>
<gene>
    <name evidence="2" type="ORF">Lpp71_00962</name>
</gene>
<accession>A0A8E0IUB0</accession>
<comment type="caution">
    <text evidence="2">The sequence shown here is derived from an EMBL/GenBank/DDBJ whole genome shotgun (WGS) entry which is preliminary data.</text>
</comment>
<dbReference type="PANTHER" id="PTHR46112:SF2">
    <property type="entry name" value="XAA-PRO AMINOPEPTIDASE P-RELATED"/>
    <property type="match status" value="1"/>
</dbReference>
<dbReference type="Pfam" id="PF00557">
    <property type="entry name" value="Peptidase_M24"/>
    <property type="match status" value="1"/>
</dbReference>
<reference evidence="2 3" key="1">
    <citation type="journal article" date="2013" name="PLoS ONE">
        <title>Lactobacillus paracasei comparative genomics: towards species pan-genome definition and exploitation of diversity.</title>
        <authorList>
            <person name="Smokvina T."/>
            <person name="Wels M."/>
            <person name="Polka J."/>
            <person name="Chervaux C."/>
            <person name="Brisse S."/>
            <person name="Boekhorst J."/>
            <person name="van Hylckama Vlieg J.E."/>
            <person name="Siezen R.J."/>
        </authorList>
    </citation>
    <scope>NUCLEOTIDE SEQUENCE [LARGE SCALE GENOMIC DNA]</scope>
    <source>
        <strain evidence="2 3">Lpp71</strain>
    </source>
</reference>
<dbReference type="InterPro" id="IPR036005">
    <property type="entry name" value="Creatinase/aminopeptidase-like"/>
</dbReference>
<dbReference type="InterPro" id="IPR000994">
    <property type="entry name" value="Pept_M24"/>
</dbReference>
<name>A0A8E0IUB0_LACPA</name>
<dbReference type="SUPFAM" id="SSF55920">
    <property type="entry name" value="Creatinase/aminopeptidase"/>
    <property type="match status" value="1"/>
</dbReference>
<feature type="non-terminal residue" evidence="2">
    <location>
        <position position="1"/>
    </location>
</feature>
<dbReference type="PANTHER" id="PTHR46112">
    <property type="entry name" value="AMINOPEPTIDASE"/>
    <property type="match status" value="1"/>
</dbReference>
<dbReference type="Proteomes" id="UP000014252">
    <property type="component" value="Unassembled WGS sequence"/>
</dbReference>
<evidence type="ECO:0000259" key="1">
    <source>
        <dbReference type="Pfam" id="PF00557"/>
    </source>
</evidence>
<protein>
    <submittedName>
        <fullName evidence="2">Peptidase</fullName>
    </submittedName>
</protein>
<feature type="domain" description="Peptidase M24" evidence="1">
    <location>
        <begin position="2"/>
        <end position="35"/>
    </location>
</feature>
<proteinExistence type="predicted"/>